<evidence type="ECO:0000313" key="9">
    <source>
        <dbReference type="Proteomes" id="UP001430953"/>
    </source>
</evidence>
<dbReference type="Pfam" id="PF07716">
    <property type="entry name" value="bZIP_2"/>
    <property type="match status" value="1"/>
</dbReference>
<evidence type="ECO:0000256" key="6">
    <source>
        <dbReference type="SAM" id="MobiDB-lite"/>
    </source>
</evidence>
<evidence type="ECO:0000313" key="8">
    <source>
        <dbReference type="EMBL" id="KAL0114087.1"/>
    </source>
</evidence>
<evidence type="ECO:0000256" key="3">
    <source>
        <dbReference type="ARBA" id="ARBA00023125"/>
    </source>
</evidence>
<organism evidence="8 9">
    <name type="scientific">Cardiocondyla obscurior</name>
    <dbReference type="NCBI Taxonomy" id="286306"/>
    <lineage>
        <taxon>Eukaryota</taxon>
        <taxon>Metazoa</taxon>
        <taxon>Ecdysozoa</taxon>
        <taxon>Arthropoda</taxon>
        <taxon>Hexapoda</taxon>
        <taxon>Insecta</taxon>
        <taxon>Pterygota</taxon>
        <taxon>Neoptera</taxon>
        <taxon>Endopterygota</taxon>
        <taxon>Hymenoptera</taxon>
        <taxon>Apocrita</taxon>
        <taxon>Aculeata</taxon>
        <taxon>Formicoidea</taxon>
        <taxon>Formicidae</taxon>
        <taxon>Myrmicinae</taxon>
        <taxon>Cardiocondyla</taxon>
    </lineage>
</organism>
<protein>
    <recommendedName>
        <fullName evidence="7">BZIP domain-containing protein</fullName>
    </recommendedName>
</protein>
<reference evidence="8 9" key="1">
    <citation type="submission" date="2023-03" db="EMBL/GenBank/DDBJ databases">
        <title>High recombination rates correlate with genetic variation in Cardiocondyla obscurior ants.</title>
        <authorList>
            <person name="Errbii M."/>
        </authorList>
    </citation>
    <scope>NUCLEOTIDE SEQUENCE [LARGE SCALE GENOMIC DNA]</scope>
    <source>
        <strain evidence="8">Alpha-2009</strain>
        <tissue evidence="8">Whole body</tissue>
    </source>
</reference>
<dbReference type="GO" id="GO:0000978">
    <property type="term" value="F:RNA polymerase II cis-regulatory region sequence-specific DNA binding"/>
    <property type="evidence" value="ECO:0007669"/>
    <property type="project" value="TreeGrafter"/>
</dbReference>
<keyword evidence="5" id="KW-0539">Nucleus</keyword>
<dbReference type="Gene3D" id="1.20.5.170">
    <property type="match status" value="1"/>
</dbReference>
<dbReference type="Proteomes" id="UP001430953">
    <property type="component" value="Unassembled WGS sequence"/>
</dbReference>
<dbReference type="EMBL" id="JADYXP020000011">
    <property type="protein sequence ID" value="KAL0114087.1"/>
    <property type="molecule type" value="Genomic_DNA"/>
</dbReference>
<comment type="caution">
    <text evidence="8">The sequence shown here is derived from an EMBL/GenBank/DDBJ whole genome shotgun (WGS) entry which is preliminary data.</text>
</comment>
<keyword evidence="3" id="KW-0238">DNA-binding</keyword>
<name>A0AAW2FJG4_9HYME</name>
<dbReference type="CDD" id="cd14695">
    <property type="entry name" value="bZIP_HLF"/>
    <property type="match status" value="1"/>
</dbReference>
<dbReference type="GO" id="GO:0000981">
    <property type="term" value="F:DNA-binding transcription factor activity, RNA polymerase II-specific"/>
    <property type="evidence" value="ECO:0007669"/>
    <property type="project" value="TreeGrafter"/>
</dbReference>
<evidence type="ECO:0000259" key="7">
    <source>
        <dbReference type="PROSITE" id="PS50217"/>
    </source>
</evidence>
<comment type="subcellular location">
    <subcellularLocation>
        <location evidence="1">Nucleus</location>
    </subcellularLocation>
</comment>
<dbReference type="InterPro" id="IPR004827">
    <property type="entry name" value="bZIP"/>
</dbReference>
<sequence>MENLRNYNQGNVKHLECSFEQNDGLDLSVLALDLSRKRNMPVMKLPEIVQERINITADSLHTAYTNTNKRCREANFSVDDGQIPIADNSMMLSPHCELSPLKKMKTIESADCCENNMVNHNVTLESLTETTPRVATVIPQQPSLAVPPDEANKLPTIIPAIAVLPAETTGPYATHNEAENKISLTIPTECSTSTDVSPTMLSQNTIKKVPRPFKAYPKNLLSVPLSNDYDSYENYKKFRDTVLHKIKETNATTNPKMRRVSKSPGLPTSTVDEKDAAYWERRRKNNEAAKRSREARRAKEDELAIRAAYYEHQYMLLKQKVKALEDIINHYNCLTLYQHKLEL</sequence>
<evidence type="ECO:0000256" key="1">
    <source>
        <dbReference type="ARBA" id="ARBA00004123"/>
    </source>
</evidence>
<dbReference type="SMART" id="SM00338">
    <property type="entry name" value="BRLZ"/>
    <property type="match status" value="1"/>
</dbReference>
<dbReference type="PANTHER" id="PTHR11988">
    <property type="entry name" value="THYROTROPH EMBRYONIC FACTOR RELATED"/>
    <property type="match status" value="1"/>
</dbReference>
<dbReference type="InterPro" id="IPR046347">
    <property type="entry name" value="bZIP_sf"/>
</dbReference>
<keyword evidence="9" id="KW-1185">Reference proteome</keyword>
<dbReference type="AlphaFoldDB" id="A0AAW2FJG4"/>
<proteinExistence type="predicted"/>
<accession>A0AAW2FJG4</accession>
<dbReference type="InterPro" id="IPR040223">
    <property type="entry name" value="PAR_bZIP"/>
</dbReference>
<evidence type="ECO:0000256" key="4">
    <source>
        <dbReference type="ARBA" id="ARBA00023163"/>
    </source>
</evidence>
<dbReference type="GO" id="GO:0005634">
    <property type="term" value="C:nucleus"/>
    <property type="evidence" value="ECO:0007669"/>
    <property type="project" value="UniProtKB-SubCell"/>
</dbReference>
<dbReference type="PROSITE" id="PS50217">
    <property type="entry name" value="BZIP"/>
    <property type="match status" value="1"/>
</dbReference>
<evidence type="ECO:0000256" key="5">
    <source>
        <dbReference type="ARBA" id="ARBA00023242"/>
    </source>
</evidence>
<dbReference type="PANTHER" id="PTHR11988:SF42">
    <property type="entry name" value="PROTEIN GIANT"/>
    <property type="match status" value="1"/>
</dbReference>
<keyword evidence="2" id="KW-0805">Transcription regulation</keyword>
<keyword evidence="4" id="KW-0804">Transcription</keyword>
<dbReference type="SUPFAM" id="SSF57959">
    <property type="entry name" value="Leucine zipper domain"/>
    <property type="match status" value="1"/>
</dbReference>
<feature type="region of interest" description="Disordered" evidence="6">
    <location>
        <begin position="252"/>
        <end position="271"/>
    </location>
</feature>
<gene>
    <name evidence="8" type="ORF">PUN28_011422</name>
</gene>
<evidence type="ECO:0000256" key="2">
    <source>
        <dbReference type="ARBA" id="ARBA00023015"/>
    </source>
</evidence>
<feature type="domain" description="BZIP" evidence="7">
    <location>
        <begin position="275"/>
        <end position="326"/>
    </location>
</feature>